<evidence type="ECO:0000256" key="1">
    <source>
        <dbReference type="SAM" id="Coils"/>
    </source>
</evidence>
<organism evidence="3">
    <name type="scientific">Amphimedon queenslandica</name>
    <name type="common">Sponge</name>
    <dbReference type="NCBI Taxonomy" id="400682"/>
    <lineage>
        <taxon>Eukaryota</taxon>
        <taxon>Metazoa</taxon>
        <taxon>Porifera</taxon>
        <taxon>Demospongiae</taxon>
        <taxon>Heteroscleromorpha</taxon>
        <taxon>Haplosclerida</taxon>
        <taxon>Niphatidae</taxon>
        <taxon>Amphimedon</taxon>
    </lineage>
</organism>
<feature type="region of interest" description="Disordered" evidence="2">
    <location>
        <begin position="224"/>
        <end position="311"/>
    </location>
</feature>
<dbReference type="EnsemblMetazoa" id="Aqu2.1.13014_001">
    <property type="protein sequence ID" value="Aqu2.1.13014_001"/>
    <property type="gene ID" value="Aqu2.1.13014"/>
</dbReference>
<dbReference type="Gene3D" id="1.10.533.10">
    <property type="entry name" value="Death Domain, Fas"/>
    <property type="match status" value="1"/>
</dbReference>
<feature type="compositionally biased region" description="Acidic residues" evidence="2">
    <location>
        <begin position="236"/>
        <end position="245"/>
    </location>
</feature>
<proteinExistence type="predicted"/>
<dbReference type="AlphaFoldDB" id="A0A1X7TEF2"/>
<evidence type="ECO:0000256" key="2">
    <source>
        <dbReference type="SAM" id="MobiDB-lite"/>
    </source>
</evidence>
<feature type="compositionally biased region" description="Gly residues" evidence="2">
    <location>
        <begin position="253"/>
        <end position="271"/>
    </location>
</feature>
<name>A0A1X7TEF2_AMPQE</name>
<feature type="coiled-coil region" evidence="1">
    <location>
        <begin position="7"/>
        <end position="34"/>
    </location>
</feature>
<accession>A0A1X7TEF2</accession>
<evidence type="ECO:0008006" key="4">
    <source>
        <dbReference type="Google" id="ProtNLM"/>
    </source>
</evidence>
<sequence length="805" mass="90263">MTYTITQSELQSEIQKIKNESATFQKQRKALILENERLMSLIKDHNVPVEQKEETEILQETETVHTCTYISKDNLEGLNESQIAGKKLFLVQGDKPQLMNWEEYGLRISVAEDSLSASETVEVSVLALVGGHFKFPDNTRLVSAVYAISTSPLLKSLRIEMQHCIDLSDPSLSKYLKFAVAPVHTASLPYQFSLIEGGEFPAYQRYGWIERSKFCQLAIVGEEEEGNGGGRNEERNGEEDGESGDEGGKGKGETTGGEGQGAGGQEGGASGGVEVEHQQQKEEDKQVEGQLKQEEKNKQEKEEHDNGGREGQKLLLVKESEQHIEELSQVAVGTESVELSSQSTIVVSTHSTGIPEATVYAGQVFYQREERRDLMRFTAARDLNALLRYIEKKYSHPEMDQSISFKLASPKRCIKLKFDEEQTEPTTGWRIKPHLDPCQIREHEILRFGDNSTTVPPFCLVSIYAENSPHTVPNLSYSVPLKGVQEQMKIFINRSLRNLLDAPHSVGTKDVPNPGSHNDLKKHLNDLKRFLSTSELSMFRDIANGFTDLPEVLDLLKRHHLGQINYSDLGLFLGLSPTTLDVITLNDKGDTESCLQYTKGGPTIYSLILALRELGENGVADGIDREKHPACRILARHSSDQSLLSALPLLYLDLYEAELIKESILPHRQGEGLLGDIKEAVCADYKKLKTFADILCKYMYIPAIAEIGFAIMRDYRIVYESDDENAKALRIYLSVSVTSEFMMMRIKLTNTFLQVESIMKSNPLSSSLHNIKYVLGIINKALKPQLAQCQDIRDILQLLRNNSFT</sequence>
<dbReference type="InParanoid" id="A0A1X7TEF2"/>
<evidence type="ECO:0000313" key="3">
    <source>
        <dbReference type="EnsemblMetazoa" id="Aqu2.1.13014_001"/>
    </source>
</evidence>
<feature type="compositionally biased region" description="Basic and acidic residues" evidence="2">
    <location>
        <begin position="274"/>
        <end position="311"/>
    </location>
</feature>
<dbReference type="OrthoDB" id="5973910at2759"/>
<keyword evidence="1" id="KW-0175">Coiled coil</keyword>
<reference evidence="3" key="1">
    <citation type="submission" date="2017-05" db="UniProtKB">
        <authorList>
            <consortium name="EnsemblMetazoa"/>
        </authorList>
    </citation>
    <scope>IDENTIFICATION</scope>
</reference>
<protein>
    <recommendedName>
        <fullName evidence="4">Death domain-containing protein</fullName>
    </recommendedName>
</protein>
<dbReference type="InterPro" id="IPR011029">
    <property type="entry name" value="DEATH-like_dom_sf"/>
</dbReference>